<dbReference type="GO" id="GO:0005794">
    <property type="term" value="C:Golgi apparatus"/>
    <property type="evidence" value="ECO:0007669"/>
    <property type="project" value="TreeGrafter"/>
</dbReference>
<dbReference type="PANTHER" id="PTHR11675:SF119">
    <property type="entry name" value="POLYPEPTIDE N-ACETYLGALACTOSAMINYLTRANSFERASE 2"/>
    <property type="match status" value="1"/>
</dbReference>
<dbReference type="AlphaFoldDB" id="A0A0M0JV01"/>
<dbReference type="InterPro" id="IPR029044">
    <property type="entry name" value="Nucleotide-diphossugar_trans"/>
</dbReference>
<reference evidence="6" key="1">
    <citation type="journal article" date="2015" name="PLoS Genet.">
        <title>Genome Sequence and Transcriptome Analyses of Chrysochromulina tobin: Metabolic Tools for Enhanced Algal Fitness in the Prominent Order Prymnesiales (Haptophyceae).</title>
        <authorList>
            <person name="Hovde B.T."/>
            <person name="Deodato C.R."/>
            <person name="Hunsperger H.M."/>
            <person name="Ryken S.A."/>
            <person name="Yost W."/>
            <person name="Jha R.K."/>
            <person name="Patterson J."/>
            <person name="Monnat R.J. Jr."/>
            <person name="Barlow S.B."/>
            <person name="Starkenburg S.R."/>
            <person name="Cattolico R.A."/>
        </authorList>
    </citation>
    <scope>NUCLEOTIDE SEQUENCE</scope>
    <source>
        <strain evidence="6">CCMP291</strain>
    </source>
</reference>
<keyword evidence="2" id="KW-1015">Disulfide bond</keyword>
<dbReference type="Gene3D" id="3.90.550.10">
    <property type="entry name" value="Spore Coat Polysaccharide Biosynthesis Protein SpsA, Chain A"/>
    <property type="match status" value="1"/>
</dbReference>
<organism evidence="5 6">
    <name type="scientific">Chrysochromulina tobinii</name>
    <dbReference type="NCBI Taxonomy" id="1460289"/>
    <lineage>
        <taxon>Eukaryota</taxon>
        <taxon>Haptista</taxon>
        <taxon>Haptophyta</taxon>
        <taxon>Prymnesiophyceae</taxon>
        <taxon>Prymnesiales</taxon>
        <taxon>Chrysochromulinaceae</taxon>
        <taxon>Chrysochromulina</taxon>
    </lineage>
</organism>
<dbReference type="SUPFAM" id="SSF53448">
    <property type="entry name" value="Nucleotide-diphospho-sugar transferases"/>
    <property type="match status" value="1"/>
</dbReference>
<evidence type="ECO:0000256" key="2">
    <source>
        <dbReference type="ARBA" id="ARBA00023157"/>
    </source>
</evidence>
<dbReference type="PANTHER" id="PTHR11675">
    <property type="entry name" value="N-ACETYLGALACTOSAMINYLTRANSFERASE"/>
    <property type="match status" value="1"/>
</dbReference>
<proteinExistence type="predicted"/>
<feature type="domain" description="Galactosyltransferase C-terminal" evidence="4">
    <location>
        <begin position="198"/>
        <end position="263"/>
    </location>
</feature>
<name>A0A0M0JV01_9EUKA</name>
<keyword evidence="1 5" id="KW-0808">Transferase</keyword>
<evidence type="ECO:0000259" key="4">
    <source>
        <dbReference type="Pfam" id="PF02709"/>
    </source>
</evidence>
<evidence type="ECO:0000313" key="6">
    <source>
        <dbReference type="Proteomes" id="UP000037460"/>
    </source>
</evidence>
<dbReference type="InterPro" id="IPR001173">
    <property type="entry name" value="Glyco_trans_2-like"/>
</dbReference>
<dbReference type="Pfam" id="PF02709">
    <property type="entry name" value="Glyco_transf_7C"/>
    <property type="match status" value="1"/>
</dbReference>
<sequence>MPPQRPPESRPPECAALADAAERAARSQAAVIVITHEEAGCALRRTLLTVGLRTPASLLEEVRVLDDASSTPAERAVAVAGGLGAVPSLIVHWQRSSVRLGVARARVAAARAASAEVLVFLDAHCEPQLGWLPPLLQYLSESPLAVALPVIESIEPISWSYRPGPEPEYPPRGVLGGWNLSFAWAQLSDSERAVRAASPTAPLRAPVMAGGVFAMRREAFFDLGAYDEGLEVWGGENVEMSVRVWTCGGQLLTLPCSRVGHIFRHSQPFSFPNRSGALTVLRNNRRVAAVWMDEVEVLVVRGGGSSDDGGNAGRLLTRELAGDATLRERRALRRSLACKPFRWYLETVYPDHPPLPSDFRWRDENRSLSTEYKTELGSSSRF</sequence>
<keyword evidence="6" id="KW-1185">Reference proteome</keyword>
<dbReference type="OrthoDB" id="429263at2759"/>
<comment type="caution">
    <text evidence="5">The sequence shown here is derived from an EMBL/GenBank/DDBJ whole genome shotgun (WGS) entry which is preliminary data.</text>
</comment>
<dbReference type="Pfam" id="PF00535">
    <property type="entry name" value="Glycos_transf_2"/>
    <property type="match status" value="1"/>
</dbReference>
<accession>A0A0M0JV01</accession>
<evidence type="ECO:0000256" key="1">
    <source>
        <dbReference type="ARBA" id="ARBA00022679"/>
    </source>
</evidence>
<protein>
    <submittedName>
        <fullName evidence="5">Polypeptide n-acetylgalactosaminyltransferase 3</fullName>
    </submittedName>
</protein>
<dbReference type="Proteomes" id="UP000037460">
    <property type="component" value="Unassembled WGS sequence"/>
</dbReference>
<dbReference type="EMBL" id="JWZX01002212">
    <property type="protein sequence ID" value="KOO30491.1"/>
    <property type="molecule type" value="Genomic_DNA"/>
</dbReference>
<evidence type="ECO:0000259" key="3">
    <source>
        <dbReference type="Pfam" id="PF00535"/>
    </source>
</evidence>
<dbReference type="GO" id="GO:0006493">
    <property type="term" value="P:protein O-linked glycosylation"/>
    <property type="evidence" value="ECO:0007669"/>
    <property type="project" value="TreeGrafter"/>
</dbReference>
<gene>
    <name evidence="5" type="ORF">Ctob_011685</name>
</gene>
<dbReference type="GO" id="GO:0004653">
    <property type="term" value="F:polypeptide N-acetylgalactosaminyltransferase activity"/>
    <property type="evidence" value="ECO:0007669"/>
    <property type="project" value="TreeGrafter"/>
</dbReference>
<evidence type="ECO:0000313" key="5">
    <source>
        <dbReference type="EMBL" id="KOO30491.1"/>
    </source>
</evidence>
<dbReference type="InterPro" id="IPR027791">
    <property type="entry name" value="Galactosyl_T_C"/>
</dbReference>
<feature type="domain" description="Glycosyltransferase 2-like" evidence="3">
    <location>
        <begin position="31"/>
        <end position="188"/>
    </location>
</feature>